<dbReference type="InterPro" id="IPR029063">
    <property type="entry name" value="SAM-dependent_MTases_sf"/>
</dbReference>
<keyword evidence="4 7" id="KW-0489">Methyltransferase</keyword>
<comment type="caution">
    <text evidence="8">The sequence shown here is derived from an EMBL/GenBank/DDBJ whole genome shotgun (WGS) entry which is preliminary data.</text>
</comment>
<evidence type="ECO:0000256" key="4">
    <source>
        <dbReference type="ARBA" id="ARBA00022603"/>
    </source>
</evidence>
<dbReference type="Proteomes" id="UP000034664">
    <property type="component" value="Unassembled WGS sequence"/>
</dbReference>
<sequence>MSFPPYSEQRRSLVEQFVKQAGVTDNRVLKALLFVPRHEFVPKQYHEQAYADHPLSIGNEQTISQPSLVGLMTQLLKLKGDEKVLEIGTGSGYQAAILSFLAKEVVSIERIKQLADRARKKLKSLGFSNVIVLTGDGSKGYEKKSPYDCIIVTAAAQEIPRAFVKQLKEHGRLVIPVHTNGAQILKVGIKKKGIMQFTDIEQVSFVPMVVDK</sequence>
<dbReference type="GO" id="GO:0032259">
    <property type="term" value="P:methylation"/>
    <property type="evidence" value="ECO:0007669"/>
    <property type="project" value="UniProtKB-KW"/>
</dbReference>
<keyword evidence="6 7" id="KW-0949">S-adenosyl-L-methionine</keyword>
<evidence type="ECO:0000256" key="3">
    <source>
        <dbReference type="ARBA" id="ARBA00022490"/>
    </source>
</evidence>
<name>A0A0G0VII3_9BACT</name>
<evidence type="ECO:0000256" key="2">
    <source>
        <dbReference type="ARBA" id="ARBA00005369"/>
    </source>
</evidence>
<dbReference type="GO" id="GO:0030091">
    <property type="term" value="P:protein repair"/>
    <property type="evidence" value="ECO:0007669"/>
    <property type="project" value="UniProtKB-UniRule"/>
</dbReference>
<evidence type="ECO:0000256" key="1">
    <source>
        <dbReference type="ARBA" id="ARBA00004496"/>
    </source>
</evidence>
<dbReference type="GO" id="GO:0004719">
    <property type="term" value="F:protein-L-isoaspartate (D-aspartate) O-methyltransferase activity"/>
    <property type="evidence" value="ECO:0007669"/>
    <property type="project" value="UniProtKB-UniRule"/>
</dbReference>
<dbReference type="CDD" id="cd02440">
    <property type="entry name" value="AdoMet_MTases"/>
    <property type="match status" value="1"/>
</dbReference>
<reference evidence="8 9" key="1">
    <citation type="journal article" date="2015" name="Nature">
        <title>rRNA introns, odd ribosomes, and small enigmatic genomes across a large radiation of phyla.</title>
        <authorList>
            <person name="Brown C.T."/>
            <person name="Hug L.A."/>
            <person name="Thomas B.C."/>
            <person name="Sharon I."/>
            <person name="Castelle C.J."/>
            <person name="Singh A."/>
            <person name="Wilkins M.J."/>
            <person name="Williams K.H."/>
            <person name="Banfield J.F."/>
        </authorList>
    </citation>
    <scope>NUCLEOTIDE SEQUENCE [LARGE SCALE GENOMIC DNA]</scope>
</reference>
<gene>
    <name evidence="7" type="primary">pcm</name>
    <name evidence="8" type="ORF">UU14_C0019G0030</name>
</gene>
<dbReference type="HAMAP" id="MF_00090">
    <property type="entry name" value="PIMT"/>
    <property type="match status" value="1"/>
</dbReference>
<accession>A0A0G0VII3</accession>
<keyword evidence="5 7" id="KW-0808">Transferase</keyword>
<feature type="active site" evidence="7">
    <location>
        <position position="64"/>
    </location>
</feature>
<evidence type="ECO:0000313" key="8">
    <source>
        <dbReference type="EMBL" id="KKR71785.1"/>
    </source>
</evidence>
<dbReference type="FunFam" id="3.40.50.150:FF:000010">
    <property type="entry name" value="Protein-L-isoaspartate O-methyltransferase"/>
    <property type="match status" value="1"/>
</dbReference>
<dbReference type="SUPFAM" id="SSF53335">
    <property type="entry name" value="S-adenosyl-L-methionine-dependent methyltransferases"/>
    <property type="match status" value="1"/>
</dbReference>
<dbReference type="EMBL" id="LBZM01000019">
    <property type="protein sequence ID" value="KKR71785.1"/>
    <property type="molecule type" value="Genomic_DNA"/>
</dbReference>
<comment type="catalytic activity">
    <reaction evidence="7">
        <text>[protein]-L-isoaspartate + S-adenosyl-L-methionine = [protein]-L-isoaspartate alpha-methyl ester + S-adenosyl-L-homocysteine</text>
        <dbReference type="Rhea" id="RHEA:12705"/>
        <dbReference type="Rhea" id="RHEA-COMP:12143"/>
        <dbReference type="Rhea" id="RHEA-COMP:12144"/>
        <dbReference type="ChEBI" id="CHEBI:57856"/>
        <dbReference type="ChEBI" id="CHEBI:59789"/>
        <dbReference type="ChEBI" id="CHEBI:90596"/>
        <dbReference type="ChEBI" id="CHEBI:90598"/>
        <dbReference type="EC" id="2.1.1.77"/>
    </reaction>
</comment>
<evidence type="ECO:0000313" key="9">
    <source>
        <dbReference type="Proteomes" id="UP000034664"/>
    </source>
</evidence>
<comment type="function">
    <text evidence="7">Catalyzes the methyl esterification of L-isoaspartyl residues in peptides and proteins that result from spontaneous decomposition of normal L-aspartyl and L-asparaginyl residues. It plays a role in the repair and/or degradation of damaged proteins.</text>
</comment>
<evidence type="ECO:0000256" key="6">
    <source>
        <dbReference type="ARBA" id="ARBA00022691"/>
    </source>
</evidence>
<organism evidence="8 9">
    <name type="scientific">Candidatus Roizmanbacteria bacterium GW2011_GWB1_40_7</name>
    <dbReference type="NCBI Taxonomy" id="1618482"/>
    <lineage>
        <taxon>Bacteria</taxon>
        <taxon>Candidatus Roizmaniibacteriota</taxon>
    </lineage>
</organism>
<proteinExistence type="inferred from homology"/>
<protein>
    <recommendedName>
        <fullName evidence="7">Protein-L-isoaspartate O-methyltransferase</fullName>
        <ecNumber evidence="7">2.1.1.77</ecNumber>
    </recommendedName>
    <alternativeName>
        <fullName evidence="7">L-isoaspartyl protein carboxyl methyltransferase</fullName>
    </alternativeName>
    <alternativeName>
        <fullName evidence="7">Protein L-isoaspartyl methyltransferase</fullName>
    </alternativeName>
    <alternativeName>
        <fullName evidence="7">Protein-beta-aspartate methyltransferase</fullName>
        <shortName evidence="7">PIMT</shortName>
    </alternativeName>
</protein>
<dbReference type="InterPro" id="IPR000682">
    <property type="entry name" value="PCMT"/>
</dbReference>
<dbReference type="Pfam" id="PF01135">
    <property type="entry name" value="PCMT"/>
    <property type="match status" value="1"/>
</dbReference>
<dbReference type="Gene3D" id="3.40.50.150">
    <property type="entry name" value="Vaccinia Virus protein VP39"/>
    <property type="match status" value="1"/>
</dbReference>
<dbReference type="PANTHER" id="PTHR11579">
    <property type="entry name" value="PROTEIN-L-ISOASPARTATE O-METHYLTRANSFERASE"/>
    <property type="match status" value="1"/>
</dbReference>
<comment type="similarity">
    <text evidence="2 7">Belongs to the methyltransferase superfamily. L-isoaspartyl/D-aspartyl protein methyltransferase family.</text>
</comment>
<dbReference type="AlphaFoldDB" id="A0A0G0VII3"/>
<keyword evidence="3 7" id="KW-0963">Cytoplasm</keyword>
<dbReference type="PATRIC" id="fig|1618482.3.peg.762"/>
<dbReference type="PROSITE" id="PS01279">
    <property type="entry name" value="PCMT"/>
    <property type="match status" value="1"/>
</dbReference>
<dbReference type="PANTHER" id="PTHR11579:SF0">
    <property type="entry name" value="PROTEIN-L-ISOASPARTATE(D-ASPARTATE) O-METHYLTRANSFERASE"/>
    <property type="match status" value="1"/>
</dbReference>
<evidence type="ECO:0000256" key="7">
    <source>
        <dbReference type="HAMAP-Rule" id="MF_00090"/>
    </source>
</evidence>
<dbReference type="GO" id="GO:0005737">
    <property type="term" value="C:cytoplasm"/>
    <property type="evidence" value="ECO:0007669"/>
    <property type="project" value="UniProtKB-SubCell"/>
</dbReference>
<dbReference type="NCBIfam" id="NF001453">
    <property type="entry name" value="PRK00312.1"/>
    <property type="match status" value="1"/>
</dbReference>
<evidence type="ECO:0000256" key="5">
    <source>
        <dbReference type="ARBA" id="ARBA00022679"/>
    </source>
</evidence>
<dbReference type="EC" id="2.1.1.77" evidence="7"/>
<dbReference type="NCBIfam" id="TIGR00080">
    <property type="entry name" value="pimt"/>
    <property type="match status" value="1"/>
</dbReference>
<comment type="subcellular location">
    <subcellularLocation>
        <location evidence="1 7">Cytoplasm</location>
    </subcellularLocation>
</comment>